<evidence type="ECO:0000256" key="3">
    <source>
        <dbReference type="SAM" id="MobiDB-lite"/>
    </source>
</evidence>
<dbReference type="AlphaFoldDB" id="A0A2R8AQU2"/>
<dbReference type="InterPro" id="IPR018511">
    <property type="entry name" value="Hemolysin-typ_Ca-bd_CS"/>
</dbReference>
<dbReference type="Pfam" id="PF00353">
    <property type="entry name" value="HemolysinCabind"/>
    <property type="match status" value="3"/>
</dbReference>
<dbReference type="PRINTS" id="PR00313">
    <property type="entry name" value="CABNDNGRPT"/>
</dbReference>
<dbReference type="GO" id="GO:0005576">
    <property type="term" value="C:extracellular region"/>
    <property type="evidence" value="ECO:0007669"/>
    <property type="project" value="UniProtKB-SubCell"/>
</dbReference>
<dbReference type="RefSeq" id="WP_245897761.1">
    <property type="nucleotide sequence ID" value="NZ_OMOJ01000001.1"/>
</dbReference>
<feature type="region of interest" description="Disordered" evidence="3">
    <location>
        <begin position="559"/>
        <end position="592"/>
    </location>
</feature>
<dbReference type="InterPro" id="IPR001343">
    <property type="entry name" value="Hemolysn_Ca-bd"/>
</dbReference>
<proteinExistence type="predicted"/>
<evidence type="ECO:0000313" key="4">
    <source>
        <dbReference type="EMBL" id="SPF78204.1"/>
    </source>
</evidence>
<dbReference type="Gene3D" id="2.150.10.10">
    <property type="entry name" value="Serralysin-like metalloprotease, C-terminal"/>
    <property type="match status" value="2"/>
</dbReference>
<gene>
    <name evidence="4" type="primary">ltxA_4</name>
    <name evidence="4" type="ORF">PRI8871_00797</name>
</gene>
<evidence type="ECO:0000313" key="5">
    <source>
        <dbReference type="Proteomes" id="UP000244904"/>
    </source>
</evidence>
<dbReference type="Proteomes" id="UP000244904">
    <property type="component" value="Unassembled WGS sequence"/>
</dbReference>
<dbReference type="SUPFAM" id="SSF51120">
    <property type="entry name" value="beta-Roll"/>
    <property type="match status" value="2"/>
</dbReference>
<name>A0A2R8AQU2_9RHOB</name>
<accession>A0A2R8AQU2</accession>
<dbReference type="InterPro" id="IPR050557">
    <property type="entry name" value="RTX_toxin/Mannuronan_C5-epim"/>
</dbReference>
<keyword evidence="2" id="KW-0964">Secreted</keyword>
<comment type="subcellular location">
    <subcellularLocation>
        <location evidence="1">Secreted</location>
    </subcellularLocation>
</comment>
<dbReference type="InterPro" id="IPR011049">
    <property type="entry name" value="Serralysin-like_metalloprot_C"/>
</dbReference>
<sequence length="767" mass="80703">MSTVTLNNRLFTEMATDLNNFSLYNQLDYQTQLDQAGQLLDTLDMSSPTAISSTGITWQNGALVLSLTGLNLTPVATAQEFLEAIDNGIATGTISSLSMTLNGTEILNANLGITGLSIDSGNQNLSFNGTLPTSLEQLFDLIGMLFAVNDYYLMDQSSLSDLINGLSAYGLSSIILSELGEHLVSLEIGNGNFLQLFMDGYTLTAEGEFSSNLGTMLDLINQVEKAGYDASAVSGIDLTGFTLTNASGISLLDVDGSPLEPGLASLTGTATDGDDLIYVEDFAAIISLFDPDPGAPAMQANLSAGAGNDDVYLTGEDVYWSTFDFTNDGGLIEAVIDGGAGYDFFGFEQYEDFFLTDSYVSIDLETGYVFQADVSNQELLIDFYIQNFEEVAVRGHFGVVDVAGTSGDDVFGISTFNDAFGNCIPHEVYFDGGEGTDVFSLFEAAFYSPISSGFITPALASTMFDISVNSFGEVVLTDSSNWDRPVQIFLNDVEVIRLTSETNNSQYADIAVADLITSTPLDGTSFGDTLTGTQFDDTIDGLGGDDFIYGFSGNDRLDGGDDNDSIEGGNGADTLIGGNGNDTIKGGEDEGDLRDIVYGGNGNDSIDGGYGNDELRGDGGDDSIEGGYGVDTVIGGDGNDVLTGSAWSDLIFGGNGNDFINGGFGFDRVNGGAGADKFFHTGNAGHGSDWIQDYDASQGDVLFYGAAASKSDFLVQRATTTSAGSDAVQEVFITHKASNVLLWALVDGDAQTSLNVQAGGQVFDLLA</sequence>
<evidence type="ECO:0000256" key="1">
    <source>
        <dbReference type="ARBA" id="ARBA00004613"/>
    </source>
</evidence>
<protein>
    <submittedName>
        <fullName evidence="4">Leukotoxin</fullName>
    </submittedName>
</protein>
<dbReference type="GO" id="GO:0005509">
    <property type="term" value="F:calcium ion binding"/>
    <property type="evidence" value="ECO:0007669"/>
    <property type="project" value="InterPro"/>
</dbReference>
<dbReference type="PROSITE" id="PS00330">
    <property type="entry name" value="HEMOLYSIN_CALCIUM"/>
    <property type="match status" value="3"/>
</dbReference>
<keyword evidence="5" id="KW-1185">Reference proteome</keyword>
<evidence type="ECO:0000256" key="2">
    <source>
        <dbReference type="ARBA" id="ARBA00022525"/>
    </source>
</evidence>
<organism evidence="4 5">
    <name type="scientific">Pseudoprimorskyibacter insulae</name>
    <dbReference type="NCBI Taxonomy" id="1695997"/>
    <lineage>
        <taxon>Bacteria</taxon>
        <taxon>Pseudomonadati</taxon>
        <taxon>Pseudomonadota</taxon>
        <taxon>Alphaproteobacteria</taxon>
        <taxon>Rhodobacterales</taxon>
        <taxon>Paracoccaceae</taxon>
        <taxon>Pseudoprimorskyibacter</taxon>
    </lineage>
</organism>
<dbReference type="PANTHER" id="PTHR38340">
    <property type="entry name" value="S-LAYER PROTEIN"/>
    <property type="match status" value="1"/>
</dbReference>
<reference evidence="5" key="1">
    <citation type="submission" date="2018-03" db="EMBL/GenBank/DDBJ databases">
        <authorList>
            <person name="Rodrigo-Torres L."/>
            <person name="Arahal R. D."/>
            <person name="Lucena T."/>
        </authorList>
    </citation>
    <scope>NUCLEOTIDE SEQUENCE [LARGE SCALE GENOMIC DNA]</scope>
    <source>
        <strain evidence="5">CECT 8871</strain>
    </source>
</reference>
<dbReference type="EMBL" id="OMOJ01000001">
    <property type="protein sequence ID" value="SPF78204.1"/>
    <property type="molecule type" value="Genomic_DNA"/>
</dbReference>
<dbReference type="PANTHER" id="PTHR38340:SF1">
    <property type="entry name" value="S-LAYER PROTEIN"/>
    <property type="match status" value="1"/>
</dbReference>